<dbReference type="AlphaFoldDB" id="A0A086AJS8"/>
<proteinExistence type="predicted"/>
<dbReference type="Proteomes" id="UP000198424">
    <property type="component" value="Unassembled WGS sequence"/>
</dbReference>
<dbReference type="EMBL" id="JPRM01000012">
    <property type="protein sequence ID" value="KFF16942.1"/>
    <property type="molecule type" value="Genomic_DNA"/>
</dbReference>
<dbReference type="RefSeq" id="WP_035621112.1">
    <property type="nucleotide sequence ID" value="NZ_JBEWQG010000023.1"/>
</dbReference>
<dbReference type="InterPro" id="IPR052345">
    <property type="entry name" value="Rad_response_metalloprotease"/>
</dbReference>
<evidence type="ECO:0000259" key="1">
    <source>
        <dbReference type="Pfam" id="PF06114"/>
    </source>
</evidence>
<gene>
    <name evidence="3" type="ORF">B0A62_02435</name>
    <name evidence="2" type="ORF">IW20_09240</name>
</gene>
<evidence type="ECO:0000313" key="3">
    <source>
        <dbReference type="EMBL" id="OXA97735.1"/>
    </source>
</evidence>
<name>A0A086AJS8_FLAHY</name>
<feature type="domain" description="IrrE N-terminal-like" evidence="1">
    <location>
        <begin position="38"/>
        <end position="155"/>
    </location>
</feature>
<dbReference type="EMBL" id="MUGY01000002">
    <property type="protein sequence ID" value="OXA97735.1"/>
    <property type="molecule type" value="Genomic_DNA"/>
</dbReference>
<keyword evidence="5" id="KW-1185">Reference proteome</keyword>
<evidence type="ECO:0000313" key="4">
    <source>
        <dbReference type="Proteomes" id="UP000028712"/>
    </source>
</evidence>
<dbReference type="Pfam" id="PF06114">
    <property type="entry name" value="Peptidase_M78"/>
    <property type="match status" value="1"/>
</dbReference>
<dbReference type="STRING" id="991.IW20_09240"/>
<reference evidence="3 5" key="2">
    <citation type="submission" date="2016-11" db="EMBL/GenBank/DDBJ databases">
        <title>Whole genomes of Flavobacteriaceae.</title>
        <authorList>
            <person name="Stine C."/>
            <person name="Li C."/>
            <person name="Tadesse D."/>
        </authorList>
    </citation>
    <scope>NUCLEOTIDE SEQUENCE [LARGE SCALE GENOMIC DNA]</scope>
    <source>
        <strain evidence="3 5">ATCC 29551</strain>
    </source>
</reference>
<dbReference type="Proteomes" id="UP000028712">
    <property type="component" value="Unassembled WGS sequence"/>
</dbReference>
<evidence type="ECO:0000313" key="5">
    <source>
        <dbReference type="Proteomes" id="UP000198424"/>
    </source>
</evidence>
<reference evidence="2 4" key="1">
    <citation type="submission" date="2014-07" db="EMBL/GenBank/DDBJ databases">
        <title>Genome of Flavobacterium hydatis DSM 2063.</title>
        <authorList>
            <person name="Pipes S.E."/>
            <person name="Stropko S.J."/>
            <person name="Newman J.D."/>
        </authorList>
    </citation>
    <scope>NUCLEOTIDE SEQUENCE [LARGE SCALE GENOMIC DNA]</scope>
    <source>
        <strain evidence="2 4">DSM 2063</strain>
    </source>
</reference>
<sequence length="256" mass="29686">MRKNPALAARAVLGELGIEDIPSIDITDLIVYHNGIVNEKNLKNSDGRLVMKNGKSIVTIDSKIEFPQRKRYVLAHELGHMILHSDHTASFTDDDTTLEGYKRGPQEKEANDFAAELLMPADKFSKACEKRKFNPQLLFDLANSFNTSITSTVYRYIDLGNHPIAVFYSKQGKVQYWKKSKFMYYRISDINKLDVPRNSVAEEYYRYNTIYKNNDIQEIEKSTWFELGKYDNNSPMHEYCIITPRYNSALSIIWED</sequence>
<organism evidence="2 4">
    <name type="scientific">Flavobacterium hydatis</name>
    <name type="common">Cytophaga aquatilis</name>
    <dbReference type="NCBI Taxonomy" id="991"/>
    <lineage>
        <taxon>Bacteria</taxon>
        <taxon>Pseudomonadati</taxon>
        <taxon>Bacteroidota</taxon>
        <taxon>Flavobacteriia</taxon>
        <taxon>Flavobacteriales</taxon>
        <taxon>Flavobacteriaceae</taxon>
        <taxon>Flavobacterium</taxon>
    </lineage>
</organism>
<protein>
    <recommendedName>
        <fullName evidence="1">IrrE N-terminal-like domain-containing protein</fullName>
    </recommendedName>
</protein>
<evidence type="ECO:0000313" key="2">
    <source>
        <dbReference type="EMBL" id="KFF16942.1"/>
    </source>
</evidence>
<dbReference type="Gene3D" id="1.10.10.2910">
    <property type="match status" value="1"/>
</dbReference>
<comment type="caution">
    <text evidence="2">The sequence shown here is derived from an EMBL/GenBank/DDBJ whole genome shotgun (WGS) entry which is preliminary data.</text>
</comment>
<dbReference type="PANTHER" id="PTHR43236:SF1">
    <property type="entry name" value="BLL7220 PROTEIN"/>
    <property type="match status" value="1"/>
</dbReference>
<dbReference type="PANTHER" id="PTHR43236">
    <property type="entry name" value="ANTITOXIN HIGA1"/>
    <property type="match status" value="1"/>
</dbReference>
<dbReference type="InterPro" id="IPR010359">
    <property type="entry name" value="IrrE_HExxH"/>
</dbReference>
<dbReference type="OrthoDB" id="9794834at2"/>
<dbReference type="eggNOG" id="COG2856">
    <property type="taxonomic scope" value="Bacteria"/>
</dbReference>
<accession>A0A086AJS8</accession>